<sequence>MHTRQRIEFVCTYMASPLRSGFPTLLNDLARSLVWNQGAPKKAQANSVFYTDGLAPATGGCLGPCRGPAGLPAPAQPIYYEPPDAVGLVATGSPLRAAVVMPAPGSSSSSSSSSVLVSDRCCGTSCDEQHHSTAQRHHVALQSAQADLGSWSGLNGTGLRHNH</sequence>
<protein>
    <submittedName>
        <fullName evidence="1">Uncharacterized protein</fullName>
    </submittedName>
</protein>
<proteinExistence type="predicted"/>
<comment type="caution">
    <text evidence="1">The sequence shown here is derived from an EMBL/GenBank/DDBJ whole genome shotgun (WGS) entry which is preliminary data.</text>
</comment>
<evidence type="ECO:0000313" key="2">
    <source>
        <dbReference type="Proteomes" id="UP000821845"/>
    </source>
</evidence>
<dbReference type="Proteomes" id="UP000821845">
    <property type="component" value="Chromosome 6"/>
</dbReference>
<gene>
    <name evidence="1" type="ORF">HPB50_006032</name>
</gene>
<keyword evidence="2" id="KW-1185">Reference proteome</keyword>
<dbReference type="EMBL" id="CM023486">
    <property type="protein sequence ID" value="KAH6927583.1"/>
    <property type="molecule type" value="Genomic_DNA"/>
</dbReference>
<organism evidence="1 2">
    <name type="scientific">Hyalomma asiaticum</name>
    <name type="common">Tick</name>
    <dbReference type="NCBI Taxonomy" id="266040"/>
    <lineage>
        <taxon>Eukaryota</taxon>
        <taxon>Metazoa</taxon>
        <taxon>Ecdysozoa</taxon>
        <taxon>Arthropoda</taxon>
        <taxon>Chelicerata</taxon>
        <taxon>Arachnida</taxon>
        <taxon>Acari</taxon>
        <taxon>Parasitiformes</taxon>
        <taxon>Ixodida</taxon>
        <taxon>Ixodoidea</taxon>
        <taxon>Ixodidae</taxon>
        <taxon>Hyalomminae</taxon>
        <taxon>Hyalomma</taxon>
    </lineage>
</organism>
<name>A0ACB7RY81_HYAAI</name>
<accession>A0ACB7RY81</accession>
<evidence type="ECO:0000313" key="1">
    <source>
        <dbReference type="EMBL" id="KAH6927583.1"/>
    </source>
</evidence>
<reference evidence="1" key="1">
    <citation type="submission" date="2020-05" db="EMBL/GenBank/DDBJ databases">
        <title>Large-scale comparative analyses of tick genomes elucidate their genetic diversity and vector capacities.</title>
        <authorList>
            <person name="Jia N."/>
            <person name="Wang J."/>
            <person name="Shi W."/>
            <person name="Du L."/>
            <person name="Sun Y."/>
            <person name="Zhan W."/>
            <person name="Jiang J."/>
            <person name="Wang Q."/>
            <person name="Zhang B."/>
            <person name="Ji P."/>
            <person name="Sakyi L.B."/>
            <person name="Cui X."/>
            <person name="Yuan T."/>
            <person name="Jiang B."/>
            <person name="Yang W."/>
            <person name="Lam T.T.-Y."/>
            <person name="Chang Q."/>
            <person name="Ding S."/>
            <person name="Wang X."/>
            <person name="Zhu J."/>
            <person name="Ruan X."/>
            <person name="Zhao L."/>
            <person name="Wei J."/>
            <person name="Que T."/>
            <person name="Du C."/>
            <person name="Cheng J."/>
            <person name="Dai P."/>
            <person name="Han X."/>
            <person name="Huang E."/>
            <person name="Gao Y."/>
            <person name="Liu J."/>
            <person name="Shao H."/>
            <person name="Ye R."/>
            <person name="Li L."/>
            <person name="Wei W."/>
            <person name="Wang X."/>
            <person name="Wang C."/>
            <person name="Yang T."/>
            <person name="Huo Q."/>
            <person name="Li W."/>
            <person name="Guo W."/>
            <person name="Chen H."/>
            <person name="Zhou L."/>
            <person name="Ni X."/>
            <person name="Tian J."/>
            <person name="Zhou Y."/>
            <person name="Sheng Y."/>
            <person name="Liu T."/>
            <person name="Pan Y."/>
            <person name="Xia L."/>
            <person name="Li J."/>
            <person name="Zhao F."/>
            <person name="Cao W."/>
        </authorList>
    </citation>
    <scope>NUCLEOTIDE SEQUENCE</scope>
    <source>
        <strain evidence="1">Hyas-2018</strain>
    </source>
</reference>